<feature type="signal peptide" evidence="1">
    <location>
        <begin position="1"/>
        <end position="20"/>
    </location>
</feature>
<dbReference type="RefSeq" id="WP_091405191.1">
    <property type="nucleotide sequence ID" value="NZ_FOAB01000001.1"/>
</dbReference>
<name>A0A1H7H7Z1_AQUAM</name>
<protein>
    <submittedName>
        <fullName evidence="2">Lipocalin-like domain-containing protein</fullName>
    </submittedName>
</protein>
<dbReference type="AlphaFoldDB" id="A0A1H7H7Z1"/>
<evidence type="ECO:0000256" key="1">
    <source>
        <dbReference type="SAM" id="SignalP"/>
    </source>
</evidence>
<sequence length="160" mass="18067">MRIISFLFIGILLSSCGASDAFTRAAKVSINGVWILKRANFDTTSTTKYNVTVLGDVPLKCIESTNWEFISNNNTGSYALSGTSCPNTGNYNFIWSIPKGIQGDNHSILLKPVNEKMKSEINNKGYRMHLYELNEDKMIWSYDMIADGEKLTIKLYFDKQ</sequence>
<dbReference type="STRING" id="1038014.SAMN04487910_0537"/>
<dbReference type="EMBL" id="FOAB01000001">
    <property type="protein sequence ID" value="SEK44225.1"/>
    <property type="molecule type" value="Genomic_DNA"/>
</dbReference>
<evidence type="ECO:0000313" key="3">
    <source>
        <dbReference type="Proteomes" id="UP000198521"/>
    </source>
</evidence>
<keyword evidence="3" id="KW-1185">Reference proteome</keyword>
<evidence type="ECO:0000313" key="2">
    <source>
        <dbReference type="EMBL" id="SEK44225.1"/>
    </source>
</evidence>
<organism evidence="2 3">
    <name type="scientific">Aquimarina amphilecti</name>
    <dbReference type="NCBI Taxonomy" id="1038014"/>
    <lineage>
        <taxon>Bacteria</taxon>
        <taxon>Pseudomonadati</taxon>
        <taxon>Bacteroidota</taxon>
        <taxon>Flavobacteriia</taxon>
        <taxon>Flavobacteriales</taxon>
        <taxon>Flavobacteriaceae</taxon>
        <taxon>Aquimarina</taxon>
    </lineage>
</organism>
<reference evidence="2 3" key="1">
    <citation type="submission" date="2016-10" db="EMBL/GenBank/DDBJ databases">
        <authorList>
            <person name="de Groot N.N."/>
        </authorList>
    </citation>
    <scope>NUCLEOTIDE SEQUENCE [LARGE SCALE GENOMIC DNA]</scope>
    <source>
        <strain evidence="2 3">DSM 25232</strain>
    </source>
</reference>
<dbReference type="PROSITE" id="PS51257">
    <property type="entry name" value="PROKAR_LIPOPROTEIN"/>
    <property type="match status" value="1"/>
</dbReference>
<gene>
    <name evidence="2" type="ORF">SAMN04487910_0537</name>
</gene>
<dbReference type="Proteomes" id="UP000198521">
    <property type="component" value="Unassembled WGS sequence"/>
</dbReference>
<accession>A0A1H7H7Z1</accession>
<dbReference type="OrthoDB" id="1121756at2"/>
<proteinExistence type="predicted"/>
<feature type="chain" id="PRO_5011794579" evidence="1">
    <location>
        <begin position="21"/>
        <end position="160"/>
    </location>
</feature>
<keyword evidence="1" id="KW-0732">Signal</keyword>